<dbReference type="GO" id="GO:0046983">
    <property type="term" value="F:protein dimerization activity"/>
    <property type="evidence" value="ECO:0007669"/>
    <property type="project" value="InterPro"/>
</dbReference>
<keyword evidence="2" id="KW-0677">Repeat</keyword>
<dbReference type="GO" id="GO:0045944">
    <property type="term" value="P:positive regulation of transcription by RNA polymerase II"/>
    <property type="evidence" value="ECO:0007669"/>
    <property type="project" value="UniProtKB-ARBA"/>
</dbReference>
<dbReference type="SUPFAM" id="SSF47459">
    <property type="entry name" value="HLH, helix-loop-helix DNA-binding domain"/>
    <property type="match status" value="1"/>
</dbReference>
<sequence length="291" mass="32929">MSDDCYSRNNEKRKEKSRDAARCRRSKETEMFTDLAAAVPVPQEHISQLDKASIMRLAISYLRVRDMINLVPSVSNNKPLVDDDIKGGDDDSVEFLKSLEGFLLVLSNDGDFVYLSENVSDYLGIGQIDWMGQNIYDYSHPCDHEEIKELLSTKVKDDASISQKSFFIRLKCTLTSKGRSVNLKSATYKVLHCRGHMLRPDSNGNDECKKLKNCFAAIATPIPHPSNIEAPLPKQTFITKHSLDMKFVHADDQIMKDVLGYNEDELLGQSVYEYHHAMDSDSICAAYKCCK</sequence>
<dbReference type="FunFam" id="4.10.280.10:FF:000076">
    <property type="entry name" value="hypoxia-inducible factor 3-alpha isoform X1"/>
    <property type="match status" value="1"/>
</dbReference>
<evidence type="ECO:0000313" key="10">
    <source>
        <dbReference type="EMBL" id="KAK9884084.1"/>
    </source>
</evidence>
<dbReference type="GO" id="GO:0005634">
    <property type="term" value="C:nucleus"/>
    <property type="evidence" value="ECO:0007669"/>
    <property type="project" value="UniProtKB-SubCell"/>
</dbReference>
<dbReference type="AlphaFoldDB" id="A0AAW1UWX2"/>
<feature type="domain" description="BHLH" evidence="9">
    <location>
        <begin position="12"/>
        <end position="65"/>
    </location>
</feature>
<feature type="region of interest" description="Disordered" evidence="7">
    <location>
        <begin position="1"/>
        <end position="23"/>
    </location>
</feature>
<evidence type="ECO:0000256" key="7">
    <source>
        <dbReference type="SAM" id="MobiDB-lite"/>
    </source>
</evidence>
<evidence type="ECO:0000256" key="6">
    <source>
        <dbReference type="ARBA" id="ARBA00023242"/>
    </source>
</evidence>
<dbReference type="Proteomes" id="UP001431783">
    <property type="component" value="Unassembled WGS sequence"/>
</dbReference>
<dbReference type="PRINTS" id="PR00785">
    <property type="entry name" value="NCTRNSLOCATR"/>
</dbReference>
<dbReference type="CDD" id="cd00130">
    <property type="entry name" value="PAS"/>
    <property type="match status" value="2"/>
</dbReference>
<keyword evidence="11" id="KW-1185">Reference proteome</keyword>
<keyword evidence="5" id="KW-0804">Transcription</keyword>
<dbReference type="InterPro" id="IPR035965">
    <property type="entry name" value="PAS-like_dom_sf"/>
</dbReference>
<evidence type="ECO:0000259" key="8">
    <source>
        <dbReference type="PROSITE" id="PS50112"/>
    </source>
</evidence>
<gene>
    <name evidence="10" type="ORF">WA026_005023</name>
</gene>
<dbReference type="GO" id="GO:0000981">
    <property type="term" value="F:DNA-binding transcription factor activity, RNA polymerase II-specific"/>
    <property type="evidence" value="ECO:0007669"/>
    <property type="project" value="TreeGrafter"/>
</dbReference>
<dbReference type="InterPro" id="IPR013767">
    <property type="entry name" value="PAS_fold"/>
</dbReference>
<protein>
    <submittedName>
        <fullName evidence="10">Uncharacterized protein</fullName>
    </submittedName>
</protein>
<evidence type="ECO:0000256" key="4">
    <source>
        <dbReference type="ARBA" id="ARBA00023125"/>
    </source>
</evidence>
<dbReference type="InterPro" id="IPR036638">
    <property type="entry name" value="HLH_DNA-bd_sf"/>
</dbReference>
<dbReference type="GO" id="GO:0000977">
    <property type="term" value="F:RNA polymerase II transcription regulatory region sequence-specific DNA binding"/>
    <property type="evidence" value="ECO:0007669"/>
    <property type="project" value="TreeGrafter"/>
</dbReference>
<proteinExistence type="predicted"/>
<keyword evidence="6" id="KW-0539">Nucleus</keyword>
<accession>A0AAW1UWX2</accession>
<dbReference type="EMBL" id="JARQZJ010000092">
    <property type="protein sequence ID" value="KAK9884084.1"/>
    <property type="molecule type" value="Genomic_DNA"/>
</dbReference>
<evidence type="ECO:0000256" key="1">
    <source>
        <dbReference type="ARBA" id="ARBA00004123"/>
    </source>
</evidence>
<feature type="domain" description="PAS" evidence="8">
    <location>
        <begin position="88"/>
        <end position="158"/>
    </location>
</feature>
<dbReference type="SMART" id="SM00353">
    <property type="entry name" value="HLH"/>
    <property type="match status" value="1"/>
</dbReference>
<keyword evidence="4" id="KW-0238">DNA-binding</keyword>
<dbReference type="PANTHER" id="PTHR23043:SF17">
    <property type="entry name" value="PROTEIN SIMILAR"/>
    <property type="match status" value="1"/>
</dbReference>
<reference evidence="10 11" key="1">
    <citation type="submission" date="2023-03" db="EMBL/GenBank/DDBJ databases">
        <title>Genome insight into feeding habits of ladybird beetles.</title>
        <authorList>
            <person name="Li H.-S."/>
            <person name="Huang Y.-H."/>
            <person name="Pang H."/>
        </authorList>
    </citation>
    <scope>NUCLEOTIDE SEQUENCE [LARGE SCALE GENOMIC DNA]</scope>
    <source>
        <strain evidence="10">SYSU_2023b</strain>
        <tissue evidence="10">Whole body</tissue>
    </source>
</reference>
<dbReference type="Gene3D" id="3.30.450.20">
    <property type="entry name" value="PAS domain"/>
    <property type="match status" value="3"/>
</dbReference>
<dbReference type="InterPro" id="IPR011598">
    <property type="entry name" value="bHLH_dom"/>
</dbReference>
<dbReference type="Pfam" id="PF23171">
    <property type="entry name" value="bHLH_HIF1A"/>
    <property type="match status" value="1"/>
</dbReference>
<dbReference type="CDD" id="cd11433">
    <property type="entry name" value="bHLH-PAS_HIF"/>
    <property type="match status" value="1"/>
</dbReference>
<dbReference type="GO" id="GO:0005737">
    <property type="term" value="C:cytoplasm"/>
    <property type="evidence" value="ECO:0007669"/>
    <property type="project" value="InterPro"/>
</dbReference>
<comment type="caution">
    <text evidence="10">The sequence shown here is derived from an EMBL/GenBank/DDBJ whole genome shotgun (WGS) entry which is preliminary data.</text>
</comment>
<dbReference type="SUPFAM" id="SSF55785">
    <property type="entry name" value="PYP-like sensor domain (PAS domain)"/>
    <property type="match status" value="2"/>
</dbReference>
<dbReference type="Pfam" id="PF00989">
    <property type="entry name" value="PAS"/>
    <property type="match status" value="1"/>
</dbReference>
<dbReference type="InterPro" id="IPR001067">
    <property type="entry name" value="Nuc_translocat"/>
</dbReference>
<keyword evidence="3" id="KW-0805">Transcription regulation</keyword>
<evidence type="ECO:0000313" key="11">
    <source>
        <dbReference type="Proteomes" id="UP001431783"/>
    </source>
</evidence>
<dbReference type="PROSITE" id="PS50112">
    <property type="entry name" value="PAS"/>
    <property type="match status" value="2"/>
</dbReference>
<organism evidence="10 11">
    <name type="scientific">Henosepilachna vigintioctopunctata</name>
    <dbReference type="NCBI Taxonomy" id="420089"/>
    <lineage>
        <taxon>Eukaryota</taxon>
        <taxon>Metazoa</taxon>
        <taxon>Ecdysozoa</taxon>
        <taxon>Arthropoda</taxon>
        <taxon>Hexapoda</taxon>
        <taxon>Insecta</taxon>
        <taxon>Pterygota</taxon>
        <taxon>Neoptera</taxon>
        <taxon>Endopterygota</taxon>
        <taxon>Coleoptera</taxon>
        <taxon>Polyphaga</taxon>
        <taxon>Cucujiformia</taxon>
        <taxon>Coccinelloidea</taxon>
        <taxon>Coccinellidae</taxon>
        <taxon>Epilachninae</taxon>
        <taxon>Epilachnini</taxon>
        <taxon>Henosepilachna</taxon>
    </lineage>
</organism>
<dbReference type="GO" id="GO:0005667">
    <property type="term" value="C:transcription regulator complex"/>
    <property type="evidence" value="ECO:0007669"/>
    <property type="project" value="InterPro"/>
</dbReference>
<comment type="subcellular location">
    <subcellularLocation>
        <location evidence="1">Nucleus</location>
    </subcellularLocation>
</comment>
<evidence type="ECO:0000256" key="5">
    <source>
        <dbReference type="ARBA" id="ARBA00023163"/>
    </source>
</evidence>
<dbReference type="PANTHER" id="PTHR23043">
    <property type="entry name" value="HYPOXIA-INDUCIBLE FACTOR 1 ALPHA"/>
    <property type="match status" value="1"/>
</dbReference>
<name>A0AAW1UWX2_9CUCU</name>
<dbReference type="GO" id="GO:0071456">
    <property type="term" value="P:cellular response to hypoxia"/>
    <property type="evidence" value="ECO:0007669"/>
    <property type="project" value="TreeGrafter"/>
</dbReference>
<evidence type="ECO:0000256" key="2">
    <source>
        <dbReference type="ARBA" id="ARBA00022737"/>
    </source>
</evidence>
<evidence type="ECO:0000259" key="9">
    <source>
        <dbReference type="PROSITE" id="PS50888"/>
    </source>
</evidence>
<feature type="domain" description="PAS" evidence="8">
    <location>
        <begin position="252"/>
        <end position="283"/>
    </location>
</feature>
<dbReference type="FunFam" id="3.30.450.20:FF:000101">
    <property type="entry name" value="Similar, isoform B"/>
    <property type="match status" value="1"/>
</dbReference>
<dbReference type="SMART" id="SM00091">
    <property type="entry name" value="PAS"/>
    <property type="match status" value="1"/>
</dbReference>
<dbReference type="InterPro" id="IPR000014">
    <property type="entry name" value="PAS"/>
</dbReference>
<dbReference type="Gene3D" id="4.10.280.10">
    <property type="entry name" value="Helix-loop-helix DNA-binding domain"/>
    <property type="match status" value="1"/>
</dbReference>
<dbReference type="PROSITE" id="PS50888">
    <property type="entry name" value="BHLH"/>
    <property type="match status" value="1"/>
</dbReference>
<evidence type="ECO:0000256" key="3">
    <source>
        <dbReference type="ARBA" id="ARBA00023015"/>
    </source>
</evidence>